<dbReference type="SMART" id="SM00886">
    <property type="entry name" value="Dabb"/>
    <property type="match status" value="1"/>
</dbReference>
<dbReference type="EMBL" id="JAENIO010000012">
    <property type="protein sequence ID" value="MBK1833729.1"/>
    <property type="molecule type" value="Genomic_DNA"/>
</dbReference>
<dbReference type="PANTHER" id="PTHR33178:SF10">
    <property type="entry name" value="STRESS-RESPONSE A_B BARREL DOMAIN-CONTAINING PROTEIN"/>
    <property type="match status" value="1"/>
</dbReference>
<dbReference type="RefSeq" id="WP_200391164.1">
    <property type="nucleotide sequence ID" value="NZ_JAENIO010000012.1"/>
</dbReference>
<dbReference type="Proteomes" id="UP000604083">
    <property type="component" value="Unassembled WGS sequence"/>
</dbReference>
<protein>
    <submittedName>
        <fullName evidence="5">Dabb family protein</fullName>
    </submittedName>
</protein>
<keyword evidence="3" id="KW-0732">Signal</keyword>
<accession>A0A934RLS0</accession>
<evidence type="ECO:0000313" key="5">
    <source>
        <dbReference type="EMBL" id="MBK1833729.1"/>
    </source>
</evidence>
<feature type="signal peptide" evidence="3">
    <location>
        <begin position="1"/>
        <end position="19"/>
    </location>
</feature>
<evidence type="ECO:0000256" key="2">
    <source>
        <dbReference type="SAM" id="Coils"/>
    </source>
</evidence>
<evidence type="ECO:0000256" key="3">
    <source>
        <dbReference type="SAM" id="SignalP"/>
    </source>
</evidence>
<dbReference type="Pfam" id="PF07876">
    <property type="entry name" value="Dabb"/>
    <property type="match status" value="1"/>
</dbReference>
<reference evidence="5" key="1">
    <citation type="submission" date="2021-01" db="EMBL/GenBank/DDBJ databases">
        <title>Modified the classification status of verrucomicrobia.</title>
        <authorList>
            <person name="Feng X."/>
        </authorList>
    </citation>
    <scope>NUCLEOTIDE SEQUENCE</scope>
    <source>
        <strain evidence="5">KCTC 12986</strain>
    </source>
</reference>
<proteinExistence type="predicted"/>
<feature type="domain" description="Stress-response A/B barrel" evidence="4">
    <location>
        <begin position="30"/>
        <end position="125"/>
    </location>
</feature>
<keyword evidence="2" id="KW-0175">Coiled coil</keyword>
<dbReference type="Gene3D" id="3.30.70.100">
    <property type="match status" value="1"/>
</dbReference>
<dbReference type="PANTHER" id="PTHR33178">
    <property type="match status" value="1"/>
</dbReference>
<evidence type="ECO:0000259" key="4">
    <source>
        <dbReference type="PROSITE" id="PS51502"/>
    </source>
</evidence>
<comment type="caution">
    <text evidence="5">The sequence shown here is derived from an EMBL/GenBank/DDBJ whole genome shotgun (WGS) entry which is preliminary data.</text>
</comment>
<dbReference type="SUPFAM" id="SSF54909">
    <property type="entry name" value="Dimeric alpha+beta barrel"/>
    <property type="match status" value="1"/>
</dbReference>
<organism evidence="5 6">
    <name type="scientific">Roseibacillus ishigakijimensis</name>
    <dbReference type="NCBI Taxonomy" id="454146"/>
    <lineage>
        <taxon>Bacteria</taxon>
        <taxon>Pseudomonadati</taxon>
        <taxon>Verrucomicrobiota</taxon>
        <taxon>Verrucomicrobiia</taxon>
        <taxon>Verrucomicrobiales</taxon>
        <taxon>Verrucomicrobiaceae</taxon>
        <taxon>Roseibacillus</taxon>
    </lineage>
</organism>
<gene>
    <name evidence="5" type="ORF">JIN78_06610</name>
</gene>
<sequence>MKHILFCALFALFSTFAFADHHGEAASSPFRHIVMVKFKEETTEAQIKKIEEEFGKLEDKIEAITDYEWGHAVDDGRGMAQGFTHCFVVTFADKAGLEAYLPHEAHQEFVALFKPQIDKILVLDFVAK</sequence>
<evidence type="ECO:0000256" key="1">
    <source>
        <dbReference type="ARBA" id="ARBA00011738"/>
    </source>
</evidence>
<feature type="coiled-coil region" evidence="2">
    <location>
        <begin position="40"/>
        <end position="67"/>
    </location>
</feature>
<feature type="chain" id="PRO_5037324570" evidence="3">
    <location>
        <begin position="20"/>
        <end position="128"/>
    </location>
</feature>
<dbReference type="PROSITE" id="PS51502">
    <property type="entry name" value="S_R_A_B_BARREL"/>
    <property type="match status" value="1"/>
</dbReference>
<dbReference type="AlphaFoldDB" id="A0A934RLS0"/>
<dbReference type="InterPro" id="IPR013097">
    <property type="entry name" value="Dabb"/>
</dbReference>
<name>A0A934RLS0_9BACT</name>
<keyword evidence="6" id="KW-1185">Reference proteome</keyword>
<comment type="subunit">
    <text evidence="1">Homodimer.</text>
</comment>
<evidence type="ECO:0000313" key="6">
    <source>
        <dbReference type="Proteomes" id="UP000604083"/>
    </source>
</evidence>
<dbReference type="InterPro" id="IPR044662">
    <property type="entry name" value="HS1/DABB1-like"/>
</dbReference>
<dbReference type="InterPro" id="IPR011008">
    <property type="entry name" value="Dimeric_a/b-barrel"/>
</dbReference>